<evidence type="ECO:0000256" key="10">
    <source>
        <dbReference type="ARBA" id="ARBA00024849"/>
    </source>
</evidence>
<proteinExistence type="inferred from homology"/>
<dbReference type="HAMAP" id="MF_00303">
    <property type="entry name" value="Trigger_factor_Tig"/>
    <property type="match status" value="1"/>
</dbReference>
<dbReference type="EC" id="5.2.1.8" evidence="3 12"/>
<dbReference type="InterPro" id="IPR046357">
    <property type="entry name" value="PPIase_dom_sf"/>
</dbReference>
<evidence type="ECO:0000256" key="7">
    <source>
        <dbReference type="ARBA" id="ARBA00023186"/>
    </source>
</evidence>
<evidence type="ECO:0000256" key="16">
    <source>
        <dbReference type="SAM" id="MobiDB-lite"/>
    </source>
</evidence>
<keyword evidence="12" id="KW-0963">Cytoplasm</keyword>
<dbReference type="GO" id="GO:0006457">
    <property type="term" value="P:protein folding"/>
    <property type="evidence" value="ECO:0007669"/>
    <property type="project" value="UniProtKB-UniRule"/>
</dbReference>
<evidence type="ECO:0000313" key="21">
    <source>
        <dbReference type="Proteomes" id="UP000292859"/>
    </source>
</evidence>
<evidence type="ECO:0000256" key="11">
    <source>
        <dbReference type="ARBA" id="ARBA00029986"/>
    </source>
</evidence>
<comment type="function">
    <text evidence="10 12">Involved in protein export. Acts as a chaperone by maintaining the newly synthesized protein in an open conformation. Functions as a peptidyl-prolyl cis-trans isomerase.</text>
</comment>
<name>A0A238XI83_9RHOB</name>
<reference evidence="20" key="1">
    <citation type="submission" date="2017-06" db="EMBL/GenBank/DDBJ databases">
        <authorList>
            <person name="Varghese N."/>
            <person name="Submissions S."/>
        </authorList>
    </citation>
    <scope>NUCLEOTIDE SEQUENCE [LARGE SCALE GENOMIC DNA]</scope>
    <source>
        <strain evidence="20">DSM 26170</strain>
    </source>
</reference>
<evidence type="ECO:0000313" key="18">
    <source>
        <dbReference type="EMBL" id="SNR58288.1"/>
    </source>
</evidence>
<evidence type="ECO:0000256" key="4">
    <source>
        <dbReference type="ARBA" id="ARBA00016902"/>
    </source>
</evidence>
<dbReference type="SUPFAM" id="SSF102735">
    <property type="entry name" value="Trigger factor ribosome-binding domain"/>
    <property type="match status" value="1"/>
</dbReference>
<comment type="subcellular location">
    <subcellularLocation>
        <location evidence="12">Cytoplasm</location>
    </subcellularLocation>
    <text evidence="12">About half TF is bound to the ribosome near the polypeptide exit tunnel while the other half is free in the cytoplasm.</text>
</comment>
<keyword evidence="15" id="KW-0175">Coiled coil</keyword>
<comment type="catalytic activity">
    <reaction evidence="1 12 13">
        <text>[protein]-peptidylproline (omega=180) = [protein]-peptidylproline (omega=0)</text>
        <dbReference type="Rhea" id="RHEA:16237"/>
        <dbReference type="Rhea" id="RHEA-COMP:10747"/>
        <dbReference type="Rhea" id="RHEA-COMP:10748"/>
        <dbReference type="ChEBI" id="CHEBI:83833"/>
        <dbReference type="ChEBI" id="CHEBI:83834"/>
        <dbReference type="EC" id="5.2.1.8"/>
    </reaction>
</comment>
<dbReference type="PIRSF" id="PIRSF003095">
    <property type="entry name" value="Trigger_factor"/>
    <property type="match status" value="1"/>
</dbReference>
<dbReference type="InterPro" id="IPR027304">
    <property type="entry name" value="Trigger_fact/SurA_dom_sf"/>
</dbReference>
<dbReference type="Gene3D" id="3.30.70.1050">
    <property type="entry name" value="Trigger factor ribosome-binding domain"/>
    <property type="match status" value="1"/>
</dbReference>
<dbReference type="PROSITE" id="PS50059">
    <property type="entry name" value="FKBP_PPIASE"/>
    <property type="match status" value="1"/>
</dbReference>
<dbReference type="GO" id="GO:0051301">
    <property type="term" value="P:cell division"/>
    <property type="evidence" value="ECO:0007669"/>
    <property type="project" value="UniProtKB-KW"/>
</dbReference>
<comment type="domain">
    <text evidence="12">Consists of 3 domains; the N-terminus binds the ribosome, the middle domain has PPIase activity, while the C-terminus has intrinsic chaperone activity on its own.</text>
</comment>
<organism evidence="18 20">
    <name type="scientific">Paracoccus sediminis</name>
    <dbReference type="NCBI Taxonomy" id="1214787"/>
    <lineage>
        <taxon>Bacteria</taxon>
        <taxon>Pseudomonadati</taxon>
        <taxon>Pseudomonadota</taxon>
        <taxon>Alphaproteobacteria</taxon>
        <taxon>Rhodobacterales</taxon>
        <taxon>Paracoccaceae</taxon>
        <taxon>Paracoccus</taxon>
    </lineage>
</organism>
<dbReference type="InterPro" id="IPR036611">
    <property type="entry name" value="Trigger_fac_ribosome-bd_sf"/>
</dbReference>
<feature type="region of interest" description="Disordered" evidence="16">
    <location>
        <begin position="80"/>
        <end position="100"/>
    </location>
</feature>
<dbReference type="EMBL" id="SIRL01000010">
    <property type="protein sequence ID" value="TBN48574.1"/>
    <property type="molecule type" value="Genomic_DNA"/>
</dbReference>
<keyword evidence="7 12" id="KW-0143">Chaperone</keyword>
<dbReference type="Pfam" id="PF00254">
    <property type="entry name" value="FKBP_C"/>
    <property type="match status" value="1"/>
</dbReference>
<sequence length="444" mass="48896">MQVKETRNDGLKRGYQFTLPAADLAATVDAKLKEAQPEVEMKGFRKGKVPMAMLKKQFGPRILGDAMQDAIDGALKKHLDTSGDRPATQPKVEMENGDGWKEGDDVVVNVSYEALPAIPEVDLSTLTLEKLTVPAEDAAIAEALENLAKSAQTFEDRRKGSKAKDGDQVVIDFKGFVDGEAFEGGAGEDYPLVLGSNSFIPGFEDQLVGAKDGDDVTVTVTFPAEYGAKHLAGKEATFECTVKAVKAPKAAEIDDELAKKFGAEDLDGLKKQIADRLEQEYAGAARAILKRSLLDQLDEKVKFDLPESLVEAEAHQIAHQLWHEENPEVHDHNHGSIDPTDEHKTLAERRVRLGLLLAEIGQKAEVTVTDQEMTQAVLRAARQYPGQERAFFEFVQQNQQVQQQLRAPIFEDKVVDLIAEQAKVEEKTVTKEELEKAVEALDEL</sequence>
<dbReference type="Pfam" id="PF05698">
    <property type="entry name" value="Trigger_C"/>
    <property type="match status" value="1"/>
</dbReference>
<dbReference type="RefSeq" id="WP_089388774.1">
    <property type="nucleotide sequence ID" value="NZ_FZNM01000010.1"/>
</dbReference>
<evidence type="ECO:0000256" key="13">
    <source>
        <dbReference type="PROSITE-ProRule" id="PRU00277"/>
    </source>
</evidence>
<dbReference type="Gene3D" id="1.10.3120.10">
    <property type="entry name" value="Trigger factor, C-terminal domain"/>
    <property type="match status" value="1"/>
</dbReference>
<dbReference type="GO" id="GO:0005737">
    <property type="term" value="C:cytoplasm"/>
    <property type="evidence" value="ECO:0007669"/>
    <property type="project" value="UniProtKB-SubCell"/>
</dbReference>
<evidence type="ECO:0000259" key="17">
    <source>
        <dbReference type="PROSITE" id="PS50059"/>
    </source>
</evidence>
<evidence type="ECO:0000256" key="2">
    <source>
        <dbReference type="ARBA" id="ARBA00005464"/>
    </source>
</evidence>
<evidence type="ECO:0000256" key="3">
    <source>
        <dbReference type="ARBA" id="ARBA00013194"/>
    </source>
</evidence>
<evidence type="ECO:0000256" key="15">
    <source>
        <dbReference type="SAM" id="Coils"/>
    </source>
</evidence>
<reference evidence="18" key="2">
    <citation type="submission" date="2017-06" db="EMBL/GenBank/DDBJ databases">
        <authorList>
            <person name="Kim H.J."/>
            <person name="Triplett B.A."/>
        </authorList>
    </citation>
    <scope>NUCLEOTIDE SEQUENCE [LARGE SCALE GENOMIC DNA]</scope>
    <source>
        <strain evidence="18">DSM 26170</strain>
    </source>
</reference>
<evidence type="ECO:0000256" key="12">
    <source>
        <dbReference type="HAMAP-Rule" id="MF_00303"/>
    </source>
</evidence>
<dbReference type="NCBIfam" id="TIGR00115">
    <property type="entry name" value="tig"/>
    <property type="match status" value="1"/>
</dbReference>
<dbReference type="SUPFAM" id="SSF54534">
    <property type="entry name" value="FKBP-like"/>
    <property type="match status" value="1"/>
</dbReference>
<feature type="domain" description="PPIase FKBP-type" evidence="17">
    <location>
        <begin position="166"/>
        <end position="248"/>
    </location>
</feature>
<dbReference type="Proteomes" id="UP000292859">
    <property type="component" value="Unassembled WGS sequence"/>
</dbReference>
<evidence type="ECO:0000313" key="20">
    <source>
        <dbReference type="Proteomes" id="UP000198409"/>
    </source>
</evidence>
<dbReference type="Proteomes" id="UP000198409">
    <property type="component" value="Unassembled WGS sequence"/>
</dbReference>
<protein>
    <recommendedName>
        <fullName evidence="4 12">Trigger factor</fullName>
        <shortName evidence="12">TF</shortName>
        <ecNumber evidence="3 12">5.2.1.8</ecNumber>
    </recommendedName>
    <alternativeName>
        <fullName evidence="11 12">PPIase</fullName>
    </alternativeName>
</protein>
<dbReference type="InterPro" id="IPR008880">
    <property type="entry name" value="Trigger_fac_C"/>
</dbReference>
<dbReference type="InterPro" id="IPR005215">
    <property type="entry name" value="Trig_fac"/>
</dbReference>
<keyword evidence="6 12" id="KW-0697">Rotamase</keyword>
<evidence type="ECO:0000313" key="19">
    <source>
        <dbReference type="EMBL" id="TBN48574.1"/>
    </source>
</evidence>
<keyword evidence="21" id="KW-1185">Reference proteome</keyword>
<dbReference type="FunFam" id="3.10.50.40:FF:000001">
    <property type="entry name" value="Trigger factor"/>
    <property type="match status" value="1"/>
</dbReference>
<keyword evidence="9 12" id="KW-0131">Cell cycle</keyword>
<gene>
    <name evidence="12" type="primary">tig</name>
    <name evidence="19" type="ORF">EYF88_13485</name>
    <name evidence="18" type="ORF">SAMN06265378_11052</name>
</gene>
<dbReference type="InterPro" id="IPR001179">
    <property type="entry name" value="PPIase_FKBP_dom"/>
</dbReference>
<evidence type="ECO:0000256" key="8">
    <source>
        <dbReference type="ARBA" id="ARBA00023235"/>
    </source>
</evidence>
<dbReference type="AlphaFoldDB" id="A0A238XI83"/>
<accession>A0A238XI83</accession>
<comment type="similarity">
    <text evidence="2 12 14">Belongs to the FKBP-type PPIase family. Tig subfamily.</text>
</comment>
<keyword evidence="5 12" id="KW-0132">Cell division</keyword>
<reference evidence="19 21" key="3">
    <citation type="submission" date="2019-02" db="EMBL/GenBank/DDBJ databases">
        <authorList>
            <person name="Zhang G."/>
        </authorList>
    </citation>
    <scope>NUCLEOTIDE SEQUENCE [LARGE SCALE GENOMIC DNA]</scope>
    <source>
        <strain evidence="19 21">CMB17</strain>
    </source>
</reference>
<dbReference type="InterPro" id="IPR008881">
    <property type="entry name" value="Trigger_fac_ribosome-bd_bac"/>
</dbReference>
<evidence type="ECO:0000256" key="14">
    <source>
        <dbReference type="RuleBase" id="RU003914"/>
    </source>
</evidence>
<dbReference type="GO" id="GO:0015031">
    <property type="term" value="P:protein transport"/>
    <property type="evidence" value="ECO:0007669"/>
    <property type="project" value="UniProtKB-UniRule"/>
</dbReference>
<dbReference type="GO" id="GO:0003755">
    <property type="term" value="F:peptidyl-prolyl cis-trans isomerase activity"/>
    <property type="evidence" value="ECO:0007669"/>
    <property type="project" value="UniProtKB-UniRule"/>
</dbReference>
<dbReference type="SUPFAM" id="SSF109998">
    <property type="entry name" value="Triger factor/SurA peptide-binding domain-like"/>
    <property type="match status" value="1"/>
</dbReference>
<evidence type="ECO:0000256" key="5">
    <source>
        <dbReference type="ARBA" id="ARBA00022618"/>
    </source>
</evidence>
<evidence type="ECO:0000256" key="6">
    <source>
        <dbReference type="ARBA" id="ARBA00023110"/>
    </source>
</evidence>
<keyword evidence="8 12" id="KW-0413">Isomerase</keyword>
<feature type="coiled-coil region" evidence="15">
    <location>
        <begin position="417"/>
        <end position="444"/>
    </location>
</feature>
<evidence type="ECO:0000256" key="9">
    <source>
        <dbReference type="ARBA" id="ARBA00023306"/>
    </source>
</evidence>
<evidence type="ECO:0000256" key="1">
    <source>
        <dbReference type="ARBA" id="ARBA00000971"/>
    </source>
</evidence>
<dbReference type="Gene3D" id="3.10.50.40">
    <property type="match status" value="1"/>
</dbReference>
<dbReference type="OrthoDB" id="9767721at2"/>
<dbReference type="Pfam" id="PF05697">
    <property type="entry name" value="Trigger_N"/>
    <property type="match status" value="1"/>
</dbReference>
<dbReference type="InterPro" id="IPR037041">
    <property type="entry name" value="Trigger_fac_C_sf"/>
</dbReference>
<dbReference type="EMBL" id="FZNM01000010">
    <property type="protein sequence ID" value="SNR58288.1"/>
    <property type="molecule type" value="Genomic_DNA"/>
</dbReference>